<accession>A0A5B7D6H0</accession>
<gene>
    <name evidence="2" type="ORF">E2C01_009703</name>
</gene>
<organism evidence="2 3">
    <name type="scientific">Portunus trituberculatus</name>
    <name type="common">Swimming crab</name>
    <name type="synonym">Neptunus trituberculatus</name>
    <dbReference type="NCBI Taxonomy" id="210409"/>
    <lineage>
        <taxon>Eukaryota</taxon>
        <taxon>Metazoa</taxon>
        <taxon>Ecdysozoa</taxon>
        <taxon>Arthropoda</taxon>
        <taxon>Crustacea</taxon>
        <taxon>Multicrustacea</taxon>
        <taxon>Malacostraca</taxon>
        <taxon>Eumalacostraca</taxon>
        <taxon>Eucarida</taxon>
        <taxon>Decapoda</taxon>
        <taxon>Pleocyemata</taxon>
        <taxon>Brachyura</taxon>
        <taxon>Eubrachyura</taxon>
        <taxon>Portunoidea</taxon>
        <taxon>Portunidae</taxon>
        <taxon>Portuninae</taxon>
        <taxon>Portunus</taxon>
    </lineage>
</organism>
<keyword evidence="3" id="KW-1185">Reference proteome</keyword>
<feature type="region of interest" description="Disordered" evidence="1">
    <location>
        <begin position="29"/>
        <end position="49"/>
    </location>
</feature>
<dbReference type="EMBL" id="VSRR010000543">
    <property type="protein sequence ID" value="MPC16865.1"/>
    <property type="molecule type" value="Genomic_DNA"/>
</dbReference>
<name>A0A5B7D6H0_PORTR</name>
<evidence type="ECO:0000313" key="2">
    <source>
        <dbReference type="EMBL" id="MPC16865.1"/>
    </source>
</evidence>
<proteinExistence type="predicted"/>
<comment type="caution">
    <text evidence="2">The sequence shown here is derived from an EMBL/GenBank/DDBJ whole genome shotgun (WGS) entry which is preliminary data.</text>
</comment>
<dbReference type="Proteomes" id="UP000324222">
    <property type="component" value="Unassembled WGS sequence"/>
</dbReference>
<reference evidence="2 3" key="1">
    <citation type="submission" date="2019-05" db="EMBL/GenBank/DDBJ databases">
        <title>Another draft genome of Portunus trituberculatus and its Hox gene families provides insights of decapod evolution.</title>
        <authorList>
            <person name="Jeong J.-H."/>
            <person name="Song I."/>
            <person name="Kim S."/>
            <person name="Choi T."/>
            <person name="Kim D."/>
            <person name="Ryu S."/>
            <person name="Kim W."/>
        </authorList>
    </citation>
    <scope>NUCLEOTIDE SEQUENCE [LARGE SCALE GENOMIC DNA]</scope>
    <source>
        <tissue evidence="2">Muscle</tissue>
    </source>
</reference>
<evidence type="ECO:0000313" key="3">
    <source>
        <dbReference type="Proteomes" id="UP000324222"/>
    </source>
</evidence>
<sequence>MGSPDGFLVLLHVQQHGVSVGEKSVQAAKVAEREASEDKDPGGPPEGVTPEIVLTQRFVVESVAVNASLLGILSHLVKFGTSCAQYLKSPDSNKANTLEHC</sequence>
<dbReference type="AlphaFoldDB" id="A0A5B7D6H0"/>
<feature type="compositionally biased region" description="Basic and acidic residues" evidence="1">
    <location>
        <begin position="30"/>
        <end position="41"/>
    </location>
</feature>
<evidence type="ECO:0000256" key="1">
    <source>
        <dbReference type="SAM" id="MobiDB-lite"/>
    </source>
</evidence>
<protein>
    <submittedName>
        <fullName evidence="2">Uncharacterized protein</fullName>
    </submittedName>
</protein>